<comment type="caution">
    <text evidence="5">The sequence shown here is derived from an EMBL/GenBank/DDBJ whole genome shotgun (WGS) entry which is preliminary data.</text>
</comment>
<sequence length="346" mass="38175">MQMKTADIMKLKEFAEQVGLSPTTVSRALGGYPEVRQETRERVMEAARRLGYRPNANAVRLVTGRAGAIGVVMGRSGGGHFFSEFMGGMAARLEGQETDILVSVAIDNNLDEELAIFNRLAASGKVDGIVVHSPRPADERIALLHRLGVPFIVHGRSKTSFPHAWLDIDNRDVTYRPTMHFLERGHRRIAMINGPKGRTFVNDREQGFSDALSEYGLSPDPKLMMNEHFSEETAFRFARALLEQPSRPTAFVAGAMMTAQGVYRAATQLGLAIGKDVSVIAHDDVFPYLTPESMLPPLSTTRSSMRMAGMRVTELLLQIISGRPVQECQELWPVELILRQSTGAPA</sequence>
<dbReference type="EMBL" id="JAVIZC010000001">
    <property type="protein sequence ID" value="MDR6101134.1"/>
    <property type="molecule type" value="Genomic_DNA"/>
</dbReference>
<dbReference type="PROSITE" id="PS50932">
    <property type="entry name" value="HTH_LACI_2"/>
    <property type="match status" value="1"/>
</dbReference>
<name>A0AAJ2BDZ3_9HYPH</name>
<dbReference type="Gene3D" id="3.40.50.2300">
    <property type="match status" value="2"/>
</dbReference>
<keyword evidence="1" id="KW-0805">Transcription regulation</keyword>
<dbReference type="InterPro" id="IPR046335">
    <property type="entry name" value="LacI/GalR-like_sensor"/>
</dbReference>
<dbReference type="GO" id="GO:0003700">
    <property type="term" value="F:DNA-binding transcription factor activity"/>
    <property type="evidence" value="ECO:0007669"/>
    <property type="project" value="TreeGrafter"/>
</dbReference>
<dbReference type="SMART" id="SM00354">
    <property type="entry name" value="HTH_LACI"/>
    <property type="match status" value="1"/>
</dbReference>
<evidence type="ECO:0000256" key="3">
    <source>
        <dbReference type="ARBA" id="ARBA00023163"/>
    </source>
</evidence>
<dbReference type="Pfam" id="PF13377">
    <property type="entry name" value="Peripla_BP_3"/>
    <property type="match status" value="1"/>
</dbReference>
<proteinExistence type="predicted"/>
<dbReference type="SUPFAM" id="SSF47413">
    <property type="entry name" value="lambda repressor-like DNA-binding domains"/>
    <property type="match status" value="1"/>
</dbReference>
<evidence type="ECO:0000313" key="6">
    <source>
        <dbReference type="Proteomes" id="UP001255601"/>
    </source>
</evidence>
<dbReference type="Pfam" id="PF00356">
    <property type="entry name" value="LacI"/>
    <property type="match status" value="1"/>
</dbReference>
<keyword evidence="3" id="KW-0804">Transcription</keyword>
<protein>
    <submittedName>
        <fullName evidence="5">LacI family transcriptional regulator</fullName>
    </submittedName>
</protein>
<evidence type="ECO:0000313" key="5">
    <source>
        <dbReference type="EMBL" id="MDR6101134.1"/>
    </source>
</evidence>
<dbReference type="AlphaFoldDB" id="A0AAJ2BDZ3"/>
<dbReference type="InterPro" id="IPR000843">
    <property type="entry name" value="HTH_LacI"/>
</dbReference>
<evidence type="ECO:0000256" key="2">
    <source>
        <dbReference type="ARBA" id="ARBA00023125"/>
    </source>
</evidence>
<dbReference type="PANTHER" id="PTHR30146">
    <property type="entry name" value="LACI-RELATED TRANSCRIPTIONAL REPRESSOR"/>
    <property type="match status" value="1"/>
</dbReference>
<dbReference type="Proteomes" id="UP001255601">
    <property type="component" value="Unassembled WGS sequence"/>
</dbReference>
<dbReference type="SUPFAM" id="SSF53822">
    <property type="entry name" value="Periplasmic binding protein-like I"/>
    <property type="match status" value="1"/>
</dbReference>
<dbReference type="GO" id="GO:0000976">
    <property type="term" value="F:transcription cis-regulatory region binding"/>
    <property type="evidence" value="ECO:0007669"/>
    <property type="project" value="TreeGrafter"/>
</dbReference>
<reference evidence="5" key="1">
    <citation type="submission" date="2023-08" db="EMBL/GenBank/DDBJ databases">
        <title>Functional and genomic diversity of the sorghum phyllosphere microbiome.</title>
        <authorList>
            <person name="Shade A."/>
        </authorList>
    </citation>
    <scope>NUCLEOTIDE SEQUENCE</scope>
    <source>
        <strain evidence="5">SORGH_AS_0974</strain>
    </source>
</reference>
<dbReference type="CDD" id="cd20010">
    <property type="entry name" value="PBP1_AglR-like"/>
    <property type="match status" value="1"/>
</dbReference>
<evidence type="ECO:0000259" key="4">
    <source>
        <dbReference type="PROSITE" id="PS50932"/>
    </source>
</evidence>
<gene>
    <name evidence="5" type="ORF">QE369_001312</name>
</gene>
<organism evidence="5 6">
    <name type="scientific">Agrobacterium larrymoorei</name>
    <dbReference type="NCBI Taxonomy" id="160699"/>
    <lineage>
        <taxon>Bacteria</taxon>
        <taxon>Pseudomonadati</taxon>
        <taxon>Pseudomonadota</taxon>
        <taxon>Alphaproteobacteria</taxon>
        <taxon>Hyphomicrobiales</taxon>
        <taxon>Rhizobiaceae</taxon>
        <taxon>Rhizobium/Agrobacterium group</taxon>
        <taxon>Agrobacterium</taxon>
    </lineage>
</organism>
<feature type="domain" description="HTH lacI-type" evidence="4">
    <location>
        <begin position="9"/>
        <end position="63"/>
    </location>
</feature>
<dbReference type="InterPro" id="IPR028082">
    <property type="entry name" value="Peripla_BP_I"/>
</dbReference>
<dbReference type="CDD" id="cd01392">
    <property type="entry name" value="HTH_LacI"/>
    <property type="match status" value="1"/>
</dbReference>
<accession>A0AAJ2BDZ3</accession>
<dbReference type="PANTHER" id="PTHR30146:SF109">
    <property type="entry name" value="HTH-TYPE TRANSCRIPTIONAL REGULATOR GALS"/>
    <property type="match status" value="1"/>
</dbReference>
<dbReference type="Gene3D" id="1.10.260.40">
    <property type="entry name" value="lambda repressor-like DNA-binding domains"/>
    <property type="match status" value="1"/>
</dbReference>
<evidence type="ECO:0000256" key="1">
    <source>
        <dbReference type="ARBA" id="ARBA00023015"/>
    </source>
</evidence>
<dbReference type="InterPro" id="IPR010982">
    <property type="entry name" value="Lambda_DNA-bd_dom_sf"/>
</dbReference>
<keyword evidence="2" id="KW-0238">DNA-binding</keyword>